<dbReference type="RefSeq" id="WP_155091611.1">
    <property type="nucleotide sequence ID" value="NZ_CP102754.1"/>
</dbReference>
<sequence length="315" mass="35897">MKKIYLLLLLSSTFVQAQVAGNALYSNGSSNYTYTNYSSISKIDKILNLTVSGKANVKADAFIAIFALKQTGKNIEETVTLMDNKLKSITQNLSQIPKVETQIDMISLVPLYEYEIEKKVFKKNDYNEVPIGFELCKNIHIKYCNANDIDHIVRKLAEEDIYDLVKVNYFSSKIDSIKRELQSKAEQVLLDKIKHHETVLNTTFNNQQKFIKSNYIDTYPSNSYHAYSAFSSPSLTTKQSSNNNVNQQTKSITRYYNSFSDANFDFVIGQALSEPSIQIIYEITMAIDLELKKNKLDPQEIKVLTPNGDLKTIQL</sequence>
<dbReference type="EMBL" id="WMJX01000007">
    <property type="protein sequence ID" value="MTG97570.1"/>
    <property type="molecule type" value="Genomic_DNA"/>
</dbReference>
<dbReference type="OrthoDB" id="1228710at2"/>
<name>A0A6I3LK19_9FLAO</name>
<dbReference type="AlphaFoldDB" id="A0A6I3LK19"/>
<feature type="signal peptide" evidence="1">
    <location>
        <begin position="1"/>
        <end position="17"/>
    </location>
</feature>
<comment type="caution">
    <text evidence="2">The sequence shown here is derived from an EMBL/GenBank/DDBJ whole genome shotgun (WGS) entry which is preliminary data.</text>
</comment>
<reference evidence="2 3" key="1">
    <citation type="submission" date="2019-11" db="EMBL/GenBank/DDBJ databases">
        <title>Genome of Strain BIT-d1.</title>
        <authorList>
            <person name="Yang Y."/>
        </authorList>
    </citation>
    <scope>NUCLEOTIDE SEQUENCE [LARGE SCALE GENOMIC DNA]</scope>
    <source>
        <strain evidence="2 3">BIT-d1</strain>
    </source>
</reference>
<evidence type="ECO:0000313" key="3">
    <source>
        <dbReference type="Proteomes" id="UP000438760"/>
    </source>
</evidence>
<keyword evidence="1" id="KW-0732">Signal</keyword>
<dbReference type="Gene3D" id="3.30.70.2970">
    <property type="entry name" value="Protein of unknown function (DUF541), domain 2"/>
    <property type="match status" value="1"/>
</dbReference>
<gene>
    <name evidence="2" type="ORF">GJV76_05375</name>
</gene>
<dbReference type="Proteomes" id="UP000438760">
    <property type="component" value="Unassembled WGS sequence"/>
</dbReference>
<protein>
    <submittedName>
        <fullName evidence="2">DUF541 domain-containing protein</fullName>
    </submittedName>
</protein>
<proteinExistence type="predicted"/>
<keyword evidence="3" id="KW-1185">Reference proteome</keyword>
<evidence type="ECO:0000256" key="1">
    <source>
        <dbReference type="SAM" id="SignalP"/>
    </source>
</evidence>
<evidence type="ECO:0000313" key="2">
    <source>
        <dbReference type="EMBL" id="MTG97570.1"/>
    </source>
</evidence>
<organism evidence="2 3">
    <name type="scientific">Myroides albus</name>
    <dbReference type="NCBI Taxonomy" id="2562892"/>
    <lineage>
        <taxon>Bacteria</taxon>
        <taxon>Pseudomonadati</taxon>
        <taxon>Bacteroidota</taxon>
        <taxon>Flavobacteriia</taxon>
        <taxon>Flavobacteriales</taxon>
        <taxon>Flavobacteriaceae</taxon>
        <taxon>Myroides</taxon>
    </lineage>
</organism>
<accession>A0A6I3LK19</accession>
<feature type="chain" id="PRO_5026138138" evidence="1">
    <location>
        <begin position="18"/>
        <end position="315"/>
    </location>
</feature>